<evidence type="ECO:0000259" key="6">
    <source>
        <dbReference type="Pfam" id="PF00174"/>
    </source>
</evidence>
<dbReference type="GO" id="GO:0016672">
    <property type="term" value="F:oxidoreductase activity, acting on a sulfur group of donors, quinone or similar compound as acceptor"/>
    <property type="evidence" value="ECO:0007669"/>
    <property type="project" value="UniProtKB-UniRule"/>
</dbReference>
<dbReference type="InterPro" id="IPR022867">
    <property type="entry name" value="MsrP"/>
</dbReference>
<evidence type="ECO:0000256" key="5">
    <source>
        <dbReference type="HAMAP-Rule" id="MF_01206"/>
    </source>
</evidence>
<dbReference type="SUPFAM" id="SSF56524">
    <property type="entry name" value="Oxidoreductase molybdopterin-binding domain"/>
    <property type="match status" value="1"/>
</dbReference>
<evidence type="ECO:0000256" key="4">
    <source>
        <dbReference type="ARBA" id="ARBA00023002"/>
    </source>
</evidence>
<dbReference type="GO" id="GO:0030091">
    <property type="term" value="P:protein repair"/>
    <property type="evidence" value="ECO:0007669"/>
    <property type="project" value="UniProtKB-UniRule"/>
</dbReference>
<name>A0A424Z348_9BACT</name>
<dbReference type="NCBIfam" id="NF003767">
    <property type="entry name" value="PRK05363.1"/>
    <property type="match status" value="1"/>
</dbReference>
<keyword evidence="1 5" id="KW-0500">Molybdenum</keyword>
<accession>A0A424Z348</accession>
<keyword evidence="2 5" id="KW-0479">Metal-binding</keyword>
<comment type="function">
    <text evidence="5">Part of the MsrPQ system that repairs oxidized cell envelope proteins containing methionine sulfoxide residues (Met-O), using respiratory chain electrons. Thus protects these proteins from oxidative-stress damage caused by reactive species of oxygen and chlorine. MsrPQ is essential for the maintenance of envelope integrity under bleach stress, rescuing a wide series of structurally unrelated cell envelope proteins from methionine oxidation. The catalytic subunit MsrP is non-stereospecific, being able to reduce both (R-) and (S-) diastereoisomers of methionine sulfoxide.</text>
</comment>
<evidence type="ECO:0000313" key="8">
    <source>
        <dbReference type="Proteomes" id="UP000286095"/>
    </source>
</evidence>
<feature type="binding site" evidence="5">
    <location>
        <position position="206"/>
    </location>
    <ligand>
        <name>Mo-molybdopterin</name>
        <dbReference type="ChEBI" id="CHEBI:71302"/>
    </ligand>
</feature>
<dbReference type="HAMAP" id="MF_01206">
    <property type="entry name" value="MsrP"/>
    <property type="match status" value="1"/>
</dbReference>
<evidence type="ECO:0000256" key="2">
    <source>
        <dbReference type="ARBA" id="ARBA00022723"/>
    </source>
</evidence>
<feature type="binding site" evidence="5">
    <location>
        <begin position="217"/>
        <end position="219"/>
    </location>
    <ligand>
        <name>Mo-molybdopterin</name>
        <dbReference type="ChEBI" id="CHEBI:71302"/>
    </ligand>
</feature>
<dbReference type="Gene3D" id="3.90.420.10">
    <property type="entry name" value="Oxidoreductase, molybdopterin-binding domain"/>
    <property type="match status" value="1"/>
</dbReference>
<evidence type="ECO:0000313" key="7">
    <source>
        <dbReference type="EMBL" id="RQD88658.1"/>
    </source>
</evidence>
<dbReference type="RefSeq" id="WP_124134117.1">
    <property type="nucleotide sequence ID" value="NZ_QURW01000001.1"/>
</dbReference>
<keyword evidence="4 5" id="KW-0560">Oxidoreductase</keyword>
<evidence type="ECO:0000256" key="1">
    <source>
        <dbReference type="ARBA" id="ARBA00022505"/>
    </source>
</evidence>
<dbReference type="GO" id="GO:0043546">
    <property type="term" value="F:molybdopterin cofactor binding"/>
    <property type="evidence" value="ECO:0007669"/>
    <property type="project" value="UniProtKB-UniRule"/>
</dbReference>
<comment type="subunit">
    <text evidence="5">Heterodimer of a catalytic subunit (MsrP) and a heme-binding subunit (MsrQ).</text>
</comment>
<dbReference type="AlphaFoldDB" id="A0A424Z348"/>
<dbReference type="Proteomes" id="UP000286095">
    <property type="component" value="Unassembled WGS sequence"/>
</dbReference>
<protein>
    <recommendedName>
        <fullName evidence="5">Protein-methionine-sulfoxide reductase catalytic subunit MsrP</fullName>
        <ecNumber evidence="5">1.8.5.-</ecNumber>
    </recommendedName>
</protein>
<dbReference type="InterPro" id="IPR036374">
    <property type="entry name" value="OxRdtase_Mopterin-bd_sf"/>
</dbReference>
<proteinExistence type="inferred from homology"/>
<comment type="similarity">
    <text evidence="5">Belongs to the MsrP family.</text>
</comment>
<comment type="caution">
    <text evidence="5">Lacks conserved residue(s) required for the propagation of feature annotation.</text>
</comment>
<comment type="catalytic activity">
    <reaction evidence="5">
        <text>L-methionyl-[protein] + a quinone + H2O = L-methionyl-(S)-S-oxide-[protein] + a quinol</text>
        <dbReference type="Rhea" id="RHEA:51292"/>
        <dbReference type="Rhea" id="RHEA-COMP:12313"/>
        <dbReference type="Rhea" id="RHEA-COMP:12315"/>
        <dbReference type="ChEBI" id="CHEBI:15377"/>
        <dbReference type="ChEBI" id="CHEBI:16044"/>
        <dbReference type="ChEBI" id="CHEBI:24646"/>
        <dbReference type="ChEBI" id="CHEBI:44120"/>
        <dbReference type="ChEBI" id="CHEBI:132124"/>
    </reaction>
</comment>
<feature type="binding site" evidence="5">
    <location>
        <position position="201"/>
    </location>
    <ligand>
        <name>Mo-molybdopterin</name>
        <dbReference type="ChEBI" id="CHEBI:71302"/>
    </ligand>
</feature>
<feature type="binding site" evidence="5">
    <location>
        <begin position="62"/>
        <end position="63"/>
    </location>
    <ligand>
        <name>Mo-molybdopterin</name>
        <dbReference type="ChEBI" id="CHEBI:71302"/>
    </ligand>
</feature>
<dbReference type="Pfam" id="PF00174">
    <property type="entry name" value="Oxidored_molyb"/>
    <property type="match status" value="1"/>
</dbReference>
<dbReference type="EMBL" id="QURW01000001">
    <property type="protein sequence ID" value="RQD88658.1"/>
    <property type="molecule type" value="Genomic_DNA"/>
</dbReference>
<dbReference type="PANTHER" id="PTHR43032">
    <property type="entry name" value="PROTEIN-METHIONINE-SULFOXIDE REDUCTASE"/>
    <property type="match status" value="1"/>
</dbReference>
<evidence type="ECO:0000256" key="3">
    <source>
        <dbReference type="ARBA" id="ARBA00022729"/>
    </source>
</evidence>
<keyword evidence="3 5" id="KW-0732">Signal</keyword>
<comment type="catalytic activity">
    <reaction evidence="5">
        <text>L-methionyl-[protein] + a quinone + H2O = L-methionyl-(R)-S-oxide-[protein] + a quinol</text>
        <dbReference type="Rhea" id="RHEA:51296"/>
        <dbReference type="Rhea" id="RHEA-COMP:12313"/>
        <dbReference type="Rhea" id="RHEA-COMP:12314"/>
        <dbReference type="ChEBI" id="CHEBI:15377"/>
        <dbReference type="ChEBI" id="CHEBI:16044"/>
        <dbReference type="ChEBI" id="CHEBI:24646"/>
        <dbReference type="ChEBI" id="CHEBI:45764"/>
        <dbReference type="ChEBI" id="CHEBI:132124"/>
    </reaction>
</comment>
<comment type="cofactor">
    <cofactor evidence="5">
        <name>Mo-molybdopterin</name>
        <dbReference type="ChEBI" id="CHEBI:71302"/>
    </cofactor>
    <text evidence="5">Binds 1 Mo-molybdopterin (Mo-MPT) cofactor per subunit.</text>
</comment>
<feature type="binding site" evidence="5">
    <location>
        <position position="116"/>
    </location>
    <ligand>
        <name>Mo-molybdopterin</name>
        <dbReference type="ChEBI" id="CHEBI:71302"/>
    </ligand>
    <ligandPart>
        <name>Mo</name>
        <dbReference type="ChEBI" id="CHEBI:28685"/>
    </ligandPart>
</feature>
<dbReference type="STRING" id="1813019.A2J15_02135"/>
<feature type="binding site" evidence="5">
    <location>
        <position position="151"/>
    </location>
    <ligand>
        <name>Mo-molybdopterin</name>
        <dbReference type="ChEBI" id="CHEBI:71302"/>
    </ligand>
</feature>
<dbReference type="InterPro" id="IPR000572">
    <property type="entry name" value="OxRdtase_Mopterin-bd_dom"/>
</dbReference>
<dbReference type="EC" id="1.8.5.-" evidence="5"/>
<gene>
    <name evidence="5 7" type="primary">msrP</name>
    <name evidence="7" type="ORF">DZD40_00200</name>
</gene>
<dbReference type="PANTHER" id="PTHR43032:SF3">
    <property type="entry name" value="PROTEIN-METHIONINE-SULFOXIDE REDUCTASE CATALYTIC SUBUNIT MSRP"/>
    <property type="match status" value="1"/>
</dbReference>
<dbReference type="GO" id="GO:0046872">
    <property type="term" value="F:metal ion binding"/>
    <property type="evidence" value="ECO:0007669"/>
    <property type="project" value="UniProtKB-KW"/>
</dbReference>
<reference evidence="7 8" key="1">
    <citation type="submission" date="2018-08" db="EMBL/GenBank/DDBJ databases">
        <title>Survival mechanisms of Campylobacter hepaticus identified by genomic analysis and comparative transcriptomic analysis of in vivo and in vitro derived bacteria.</title>
        <authorList>
            <person name="Van T.T.H."/>
            <person name="Moore R.J."/>
        </authorList>
    </citation>
    <scope>NUCLEOTIDE SEQUENCE [LARGE SCALE GENOMIC DNA]</scope>
    <source>
        <strain evidence="7 8">54L</strain>
    </source>
</reference>
<organism evidence="7 8">
    <name type="scientific">Campylobacter hepaticus</name>
    <dbReference type="NCBI Taxonomy" id="1813019"/>
    <lineage>
        <taxon>Bacteria</taxon>
        <taxon>Pseudomonadati</taxon>
        <taxon>Campylobacterota</taxon>
        <taxon>Epsilonproteobacteria</taxon>
        <taxon>Campylobacterales</taxon>
        <taxon>Campylobacteraceae</taxon>
        <taxon>Campylobacter</taxon>
    </lineage>
</organism>
<comment type="caution">
    <text evidence="7">The sequence shown here is derived from an EMBL/GenBank/DDBJ whole genome shotgun (WGS) entry which is preliminary data.</text>
</comment>
<feature type="domain" description="Oxidoreductase molybdopterin-binding" evidence="6">
    <location>
        <begin position="78"/>
        <end position="235"/>
    </location>
</feature>
<sequence>MNITPENLYKKRREFIKMGAGALLSSTLLSSKLSALNFTSDTNLNKLEISDEKLATNYVNFYEFSTDKKRAVSLAQNLKTQNWKIDINGEVEKPFSLNMEDILKFSLEERIYRLRCVETWSMVVPWIGFELRRLIDMAKPTNEAKFIKFTTLFDKNQFPDQNALFPTIDYPYVEGLRMDEAMHPLTLLAVGMYKKPLQPQNGAPIRLVVPWKYGFKSIKSIVKIEFVKEQPKSTWELANPREYGFYANVNPNVSHPRWSQANERALGDFFTKPTLLFNGYEKEVGNLYAGMDLKVNF</sequence>